<feature type="region of interest" description="Disordered" evidence="1">
    <location>
        <begin position="1"/>
        <end position="20"/>
    </location>
</feature>
<accession>A0A395SKX3</accession>
<dbReference type="AlphaFoldDB" id="A0A395SKX3"/>
<evidence type="ECO:0000313" key="3">
    <source>
        <dbReference type="Proteomes" id="UP000266234"/>
    </source>
</evidence>
<dbReference type="EMBL" id="PXOG01000147">
    <property type="protein sequence ID" value="RGP72702.1"/>
    <property type="molecule type" value="Genomic_DNA"/>
</dbReference>
<sequence length="200" mass="21880">MQATRPTNLKDSEQEDVTSVSYSLADALSTSFRDAVGGPSCEGQDLSLGPAGQFTPIQQARQPVYNPVGGIAKRVKNRRPPLLQRNQEDKVPLEGGHGYGVDSGFDNDNIQSYFEDEESSSTGDDRAGRGNRLESNVERFRSEFTENFAGVNQNFEDINHRRGILETQVKGNTAAHTATCRQLAKTTQTVSDIEQRGEAG</sequence>
<feature type="region of interest" description="Disordered" evidence="1">
    <location>
        <begin position="90"/>
        <end position="109"/>
    </location>
</feature>
<gene>
    <name evidence="2" type="ORF">FLONG3_6710</name>
</gene>
<reference evidence="2 3" key="1">
    <citation type="journal article" date="2018" name="PLoS Pathog.">
        <title>Evolution of structural diversity of trichothecenes, a family of toxins produced by plant pathogenic and entomopathogenic fungi.</title>
        <authorList>
            <person name="Proctor R.H."/>
            <person name="McCormick S.P."/>
            <person name="Kim H.S."/>
            <person name="Cardoza R.E."/>
            <person name="Stanley A.M."/>
            <person name="Lindo L."/>
            <person name="Kelly A."/>
            <person name="Brown D.W."/>
            <person name="Lee T."/>
            <person name="Vaughan M.M."/>
            <person name="Alexander N.J."/>
            <person name="Busman M."/>
            <person name="Gutierrez S."/>
        </authorList>
    </citation>
    <scope>NUCLEOTIDE SEQUENCE [LARGE SCALE GENOMIC DNA]</scope>
    <source>
        <strain evidence="2 3">NRRL 20695</strain>
    </source>
</reference>
<proteinExistence type="predicted"/>
<evidence type="ECO:0000313" key="2">
    <source>
        <dbReference type="EMBL" id="RGP72702.1"/>
    </source>
</evidence>
<dbReference type="Proteomes" id="UP000266234">
    <property type="component" value="Unassembled WGS sequence"/>
</dbReference>
<name>A0A395SKX3_9HYPO</name>
<organism evidence="2 3">
    <name type="scientific">Fusarium longipes</name>
    <dbReference type="NCBI Taxonomy" id="694270"/>
    <lineage>
        <taxon>Eukaryota</taxon>
        <taxon>Fungi</taxon>
        <taxon>Dikarya</taxon>
        <taxon>Ascomycota</taxon>
        <taxon>Pezizomycotina</taxon>
        <taxon>Sordariomycetes</taxon>
        <taxon>Hypocreomycetidae</taxon>
        <taxon>Hypocreales</taxon>
        <taxon>Nectriaceae</taxon>
        <taxon>Fusarium</taxon>
    </lineage>
</organism>
<protein>
    <submittedName>
        <fullName evidence="2">Uncharacterized protein</fullName>
    </submittedName>
</protein>
<feature type="region of interest" description="Disordered" evidence="1">
    <location>
        <begin position="33"/>
        <end position="52"/>
    </location>
</feature>
<keyword evidence="3" id="KW-1185">Reference proteome</keyword>
<evidence type="ECO:0000256" key="1">
    <source>
        <dbReference type="SAM" id="MobiDB-lite"/>
    </source>
</evidence>
<comment type="caution">
    <text evidence="2">The sequence shown here is derived from an EMBL/GenBank/DDBJ whole genome shotgun (WGS) entry which is preliminary data.</text>
</comment>